<dbReference type="Pfam" id="PF01381">
    <property type="entry name" value="HTH_3"/>
    <property type="match status" value="1"/>
</dbReference>
<dbReference type="RefSeq" id="WP_028386894.1">
    <property type="nucleotide sequence ID" value="NZ_CAAAHN010000034.1"/>
</dbReference>
<protein>
    <submittedName>
        <fullName evidence="1">Helix-turn-helix domain protein</fullName>
    </submittedName>
</protein>
<dbReference type="SMART" id="SM00530">
    <property type="entry name" value="HTH_XRE"/>
    <property type="match status" value="1"/>
</dbReference>
<dbReference type="Gene3D" id="1.10.260.40">
    <property type="entry name" value="lambda repressor-like DNA-binding domains"/>
    <property type="match status" value="1"/>
</dbReference>
<dbReference type="STRING" id="45065.Lgee_0082"/>
<dbReference type="GO" id="GO:0003677">
    <property type="term" value="F:DNA binding"/>
    <property type="evidence" value="ECO:0007669"/>
    <property type="project" value="InterPro"/>
</dbReference>
<comment type="caution">
    <text evidence="1">The sequence shown here is derived from an EMBL/GenBank/DDBJ whole genome shotgun (WGS) entry which is preliminary data.</text>
</comment>
<proteinExistence type="predicted"/>
<dbReference type="InterPro" id="IPR010982">
    <property type="entry name" value="Lambda_DNA-bd_dom_sf"/>
</dbReference>
<dbReference type="AlphaFoldDB" id="A0A0W0UAK1"/>
<dbReference type="OrthoDB" id="5645441at2"/>
<keyword evidence="2" id="KW-1185">Reference proteome</keyword>
<accession>A0A0W0UAK1</accession>
<dbReference type="EMBL" id="LNYC01000002">
    <property type="protein sequence ID" value="KTD04685.1"/>
    <property type="molecule type" value="Genomic_DNA"/>
</dbReference>
<dbReference type="CDD" id="cd00093">
    <property type="entry name" value="HTH_XRE"/>
    <property type="match status" value="1"/>
</dbReference>
<name>A0A0W0UAK1_9GAMM</name>
<dbReference type="SUPFAM" id="SSF47413">
    <property type="entry name" value="lambda repressor-like DNA-binding domains"/>
    <property type="match status" value="1"/>
</dbReference>
<gene>
    <name evidence="1" type="ORF">Lgee_0082</name>
</gene>
<dbReference type="Proteomes" id="UP000054785">
    <property type="component" value="Unassembled WGS sequence"/>
</dbReference>
<dbReference type="InterPro" id="IPR001387">
    <property type="entry name" value="Cro/C1-type_HTH"/>
</dbReference>
<reference evidence="1 2" key="1">
    <citation type="submission" date="2015-11" db="EMBL/GenBank/DDBJ databases">
        <title>Genomic analysis of 38 Legionella species identifies large and diverse effector repertoires.</title>
        <authorList>
            <person name="Burstein D."/>
            <person name="Amaro F."/>
            <person name="Zusman T."/>
            <person name="Lifshitz Z."/>
            <person name="Cohen O."/>
            <person name="Gilbert J.A."/>
            <person name="Pupko T."/>
            <person name="Shuman H.A."/>
            <person name="Segal G."/>
        </authorList>
    </citation>
    <scope>NUCLEOTIDE SEQUENCE [LARGE SCALE GENOMIC DNA]</scope>
    <source>
        <strain evidence="1 2">ATCC 49504</strain>
    </source>
</reference>
<dbReference type="PROSITE" id="PS50943">
    <property type="entry name" value="HTH_CROC1"/>
    <property type="match status" value="1"/>
</dbReference>
<evidence type="ECO:0000313" key="2">
    <source>
        <dbReference type="Proteomes" id="UP000054785"/>
    </source>
</evidence>
<organism evidence="1 2">
    <name type="scientific">Legionella geestiana</name>
    <dbReference type="NCBI Taxonomy" id="45065"/>
    <lineage>
        <taxon>Bacteria</taxon>
        <taxon>Pseudomonadati</taxon>
        <taxon>Pseudomonadota</taxon>
        <taxon>Gammaproteobacteria</taxon>
        <taxon>Legionellales</taxon>
        <taxon>Legionellaceae</taxon>
        <taxon>Legionella</taxon>
    </lineage>
</organism>
<evidence type="ECO:0000313" key="1">
    <source>
        <dbReference type="EMBL" id="KTD04685.1"/>
    </source>
</evidence>
<dbReference type="PATRIC" id="fig|45065.4.peg.90"/>
<sequence length="99" mass="11259">MSTDARKYLEKSLGRMSLGKAIRAIRQGEEESQIDFAHRLGISKQYLCDLEHDRKIVSAKKAKQFAEILGYSPEHFIALAFQDSLEHDGIHMRVEVKAA</sequence>